<sequence>MMARRWVAVMFGGEAAWTVAVLSLVISSAMQRWPSDGSCSHDQRLRCKPSDGHMVSNADTWHSKAKKSRASSPLTRGCQLAHACNSCGN</sequence>
<name>A0ABR2U0Q2_9ROSI</name>
<evidence type="ECO:0008006" key="3">
    <source>
        <dbReference type="Google" id="ProtNLM"/>
    </source>
</evidence>
<evidence type="ECO:0000313" key="2">
    <source>
        <dbReference type="Proteomes" id="UP001396334"/>
    </source>
</evidence>
<reference evidence="1 2" key="1">
    <citation type="journal article" date="2024" name="G3 (Bethesda)">
        <title>Genome assembly of Hibiscus sabdariffa L. provides insights into metabolisms of medicinal natural products.</title>
        <authorList>
            <person name="Kim T."/>
        </authorList>
    </citation>
    <scope>NUCLEOTIDE SEQUENCE [LARGE SCALE GENOMIC DNA]</scope>
    <source>
        <strain evidence="1">TK-2024</strain>
        <tissue evidence="1">Old leaves</tissue>
    </source>
</reference>
<gene>
    <name evidence="1" type="ORF">V6N11_071470</name>
</gene>
<keyword evidence="2" id="KW-1185">Reference proteome</keyword>
<proteinExistence type="predicted"/>
<dbReference type="EMBL" id="JBBPBN010000003">
    <property type="protein sequence ID" value="KAK9043119.1"/>
    <property type="molecule type" value="Genomic_DNA"/>
</dbReference>
<protein>
    <recommendedName>
        <fullName evidence="3">Secreted protein</fullName>
    </recommendedName>
</protein>
<dbReference type="Proteomes" id="UP001396334">
    <property type="component" value="Unassembled WGS sequence"/>
</dbReference>
<evidence type="ECO:0000313" key="1">
    <source>
        <dbReference type="EMBL" id="KAK9043119.1"/>
    </source>
</evidence>
<comment type="caution">
    <text evidence="1">The sequence shown here is derived from an EMBL/GenBank/DDBJ whole genome shotgun (WGS) entry which is preliminary data.</text>
</comment>
<organism evidence="1 2">
    <name type="scientific">Hibiscus sabdariffa</name>
    <name type="common">roselle</name>
    <dbReference type="NCBI Taxonomy" id="183260"/>
    <lineage>
        <taxon>Eukaryota</taxon>
        <taxon>Viridiplantae</taxon>
        <taxon>Streptophyta</taxon>
        <taxon>Embryophyta</taxon>
        <taxon>Tracheophyta</taxon>
        <taxon>Spermatophyta</taxon>
        <taxon>Magnoliopsida</taxon>
        <taxon>eudicotyledons</taxon>
        <taxon>Gunneridae</taxon>
        <taxon>Pentapetalae</taxon>
        <taxon>rosids</taxon>
        <taxon>malvids</taxon>
        <taxon>Malvales</taxon>
        <taxon>Malvaceae</taxon>
        <taxon>Malvoideae</taxon>
        <taxon>Hibiscus</taxon>
    </lineage>
</organism>
<accession>A0ABR2U0Q2</accession>